<evidence type="ECO:0000313" key="2">
    <source>
        <dbReference type="EMBL" id="GIU44556.1"/>
    </source>
</evidence>
<evidence type="ECO:0000256" key="1">
    <source>
        <dbReference type="SAM" id="Phobius"/>
    </source>
</evidence>
<protein>
    <submittedName>
        <fullName evidence="2">Uncharacterized protein</fullName>
    </submittedName>
</protein>
<dbReference type="Proteomes" id="UP000761574">
    <property type="component" value="Unassembled WGS sequence"/>
</dbReference>
<feature type="transmembrane region" description="Helical" evidence="1">
    <location>
        <begin position="21"/>
        <end position="38"/>
    </location>
</feature>
<dbReference type="EMBL" id="BPFB01000009">
    <property type="protein sequence ID" value="GIU44556.1"/>
    <property type="molecule type" value="Genomic_DNA"/>
</dbReference>
<proteinExistence type="predicted"/>
<keyword evidence="1" id="KW-1133">Transmembrane helix</keyword>
<sequence length="82" mass="8668">MQEIKPDIESLGSKNNILPSSTLSGLVITAGFIGSIGSPAEAADMDNKEASIMATGVNLIMKIHLSFVWLNGRHNRVSITAS</sequence>
<comment type="caution">
    <text evidence="2">The sequence shown here is derived from an EMBL/GenBank/DDBJ whole genome shotgun (WGS) entry which is preliminary data.</text>
</comment>
<gene>
    <name evidence="2" type="ORF">TUM4630_10540</name>
</gene>
<evidence type="ECO:0000313" key="3">
    <source>
        <dbReference type="Proteomes" id="UP000761574"/>
    </source>
</evidence>
<keyword evidence="3" id="KW-1185">Reference proteome</keyword>
<reference evidence="2 3" key="1">
    <citation type="submission" date="2021-05" db="EMBL/GenBank/DDBJ databases">
        <title>Molecular characterization for Shewanella algae harboring chromosomal blaOXA-55-like strains isolated from clinical and environment sample.</title>
        <authorList>
            <person name="Ohama Y."/>
            <person name="Aoki K."/>
            <person name="Harada S."/>
            <person name="Moriya K."/>
            <person name="Ishii Y."/>
            <person name="Tateda K."/>
        </authorList>
    </citation>
    <scope>NUCLEOTIDE SEQUENCE [LARGE SCALE GENOMIC DNA]</scope>
    <source>
        <strain evidence="2 3">LMG 23746</strain>
    </source>
</reference>
<feature type="transmembrane region" description="Helical" evidence="1">
    <location>
        <begin position="50"/>
        <end position="70"/>
    </location>
</feature>
<name>A0ABQ4PAN3_9GAMM</name>
<organism evidence="2 3">
    <name type="scientific">Shewanella algidipiscicola</name>
    <dbReference type="NCBI Taxonomy" id="614070"/>
    <lineage>
        <taxon>Bacteria</taxon>
        <taxon>Pseudomonadati</taxon>
        <taxon>Pseudomonadota</taxon>
        <taxon>Gammaproteobacteria</taxon>
        <taxon>Alteromonadales</taxon>
        <taxon>Shewanellaceae</taxon>
        <taxon>Shewanella</taxon>
    </lineage>
</organism>
<accession>A0ABQ4PAN3</accession>
<keyword evidence="1" id="KW-0812">Transmembrane</keyword>
<keyword evidence="1" id="KW-0472">Membrane</keyword>